<dbReference type="AlphaFoldDB" id="A0A6J6J529"/>
<protein>
    <submittedName>
        <fullName evidence="1">Unannotated protein</fullName>
    </submittedName>
</protein>
<proteinExistence type="predicted"/>
<evidence type="ECO:0000313" key="2">
    <source>
        <dbReference type="EMBL" id="CAB4867274.1"/>
    </source>
</evidence>
<reference evidence="1" key="1">
    <citation type="submission" date="2020-05" db="EMBL/GenBank/DDBJ databases">
        <authorList>
            <person name="Chiriac C."/>
            <person name="Salcher M."/>
            <person name="Ghai R."/>
            <person name="Kavagutti S V."/>
        </authorList>
    </citation>
    <scope>NUCLEOTIDE SEQUENCE</scope>
</reference>
<evidence type="ECO:0000313" key="1">
    <source>
        <dbReference type="EMBL" id="CAB4631908.1"/>
    </source>
</evidence>
<accession>A0A6J6J529</accession>
<dbReference type="EMBL" id="CAEZVU010000031">
    <property type="protein sequence ID" value="CAB4631908.1"/>
    <property type="molecule type" value="Genomic_DNA"/>
</dbReference>
<gene>
    <name evidence="1" type="ORF">UFOPK2132_00288</name>
    <name evidence="2" type="ORF">UFOPK3389_00526</name>
</gene>
<sequence>MQATGGCIGSAAKFSTSVQLGENNLDTRQSRFWLNINRHTAAVIFYGHAAVFIEFYSDVLAVTSKRLIHAVIDDLPEAVHQSAAIG</sequence>
<dbReference type="EMBL" id="CAFBLL010000088">
    <property type="protein sequence ID" value="CAB4867274.1"/>
    <property type="molecule type" value="Genomic_DNA"/>
</dbReference>
<name>A0A6J6J529_9ZZZZ</name>
<organism evidence="1">
    <name type="scientific">freshwater metagenome</name>
    <dbReference type="NCBI Taxonomy" id="449393"/>
    <lineage>
        <taxon>unclassified sequences</taxon>
        <taxon>metagenomes</taxon>
        <taxon>ecological metagenomes</taxon>
    </lineage>
</organism>